<sequence>MGIASSPSSADERVDEEDVGGEYQEDQEEAEVYDTPEDDEEQQVAAANKYELFTDAQGTNNVLLRNDVSEFTTEELNALAHMEFADDDYYSHVQMDRGVEGLHDGEDGTATAGTEGDNSCLGGVYGSDVGSGRLSSMHRMFGQRPMTDGKGKGLYTLREFLPASGRVGGVDAMADAVLQQQQLHAADCGLRDTLPIECFLNLTHLYMQHNEVESLEGLTLMARLRVLVVHHNAVVTLRPIAVLTTLNFLDARHNKIEEINPAEDLPCESLKYLALLDNPCSMNGGTAYREKVIRTCKNLTMLDDSPVGSSDKGEEESESDSEGSGEEESDYLGDSLLGDNAERTLNISGAVSASSQLRLCQSLKMSKVVPLSLSTISPKLPAVKGDLVTTSDEKMTDRLCEQLRHRSANIRQMAGRHAWGEALPYDDAWECDEVGAHNSFDRYPASGGKEVIRPSSSLSASLPTDLLQERATKARLYDDIQFALDTNDTRVQQLAEAVWDDVGKVLCTRQALVGHRRQRMEESQQQPSSAYAKCLEVLQEESREKNLDKYRKQDRTVTQRQATGI</sequence>
<accession>G0UZW4</accession>
<dbReference type="EMBL" id="HE575324">
    <property type="protein sequence ID" value="CCC94933.1"/>
    <property type="molecule type" value="Genomic_DNA"/>
</dbReference>
<name>G0UZW4_TRYCI</name>
<dbReference type="InterPro" id="IPR001611">
    <property type="entry name" value="Leu-rich_rpt"/>
</dbReference>
<organism evidence="2">
    <name type="scientific">Trypanosoma congolense (strain IL3000)</name>
    <dbReference type="NCBI Taxonomy" id="1068625"/>
    <lineage>
        <taxon>Eukaryota</taxon>
        <taxon>Discoba</taxon>
        <taxon>Euglenozoa</taxon>
        <taxon>Kinetoplastea</taxon>
        <taxon>Metakinetoplastina</taxon>
        <taxon>Trypanosomatida</taxon>
        <taxon>Trypanosomatidae</taxon>
        <taxon>Trypanosoma</taxon>
        <taxon>Nannomonas</taxon>
    </lineage>
</organism>
<feature type="compositionally biased region" description="Acidic residues" evidence="1">
    <location>
        <begin position="13"/>
        <end position="41"/>
    </location>
</feature>
<feature type="region of interest" description="Disordered" evidence="1">
    <location>
        <begin position="1"/>
        <end position="41"/>
    </location>
</feature>
<dbReference type="AlphaFoldDB" id="G0UZW4"/>
<proteinExistence type="predicted"/>
<dbReference type="PANTHER" id="PTHR22708">
    <property type="entry name" value="LEUCINE-RICH REPEAT-CONTAINING PROTEIN 56"/>
    <property type="match status" value="1"/>
</dbReference>
<dbReference type="VEuPathDB" id="TriTrypDB:TcIL3000.11.3330"/>
<dbReference type="SUPFAM" id="SSF52058">
    <property type="entry name" value="L domain-like"/>
    <property type="match status" value="1"/>
</dbReference>
<dbReference type="PROSITE" id="PS51450">
    <property type="entry name" value="LRR"/>
    <property type="match status" value="2"/>
</dbReference>
<dbReference type="PANTHER" id="PTHR22708:SF2">
    <property type="entry name" value="LEUCINE-RICH REPEAT PROTEIN (LRRP)"/>
    <property type="match status" value="1"/>
</dbReference>
<dbReference type="InterPro" id="IPR032675">
    <property type="entry name" value="LRR_dom_sf"/>
</dbReference>
<gene>
    <name evidence="2" type="ORF">TCIL3000_11_3330</name>
</gene>
<protein>
    <submittedName>
        <fullName evidence="2">Putative leucine-rich repeat protein (LRRP)</fullName>
    </submittedName>
</protein>
<reference evidence="2" key="1">
    <citation type="journal article" date="2012" name="Proc. Natl. Acad. Sci. U.S.A.">
        <title>Antigenic diversity is generated by distinct evolutionary mechanisms in African trypanosome species.</title>
        <authorList>
            <person name="Jackson A.P."/>
            <person name="Berry A."/>
            <person name="Aslett M."/>
            <person name="Allison H.C."/>
            <person name="Burton P."/>
            <person name="Vavrova-Anderson J."/>
            <person name="Brown R."/>
            <person name="Browne H."/>
            <person name="Corton N."/>
            <person name="Hauser H."/>
            <person name="Gamble J."/>
            <person name="Gilderthorp R."/>
            <person name="Marcello L."/>
            <person name="McQuillan J."/>
            <person name="Otto T.D."/>
            <person name="Quail M.A."/>
            <person name="Sanders M.J."/>
            <person name="van Tonder A."/>
            <person name="Ginger M.L."/>
            <person name="Field M.C."/>
            <person name="Barry J.D."/>
            <person name="Hertz-Fowler C."/>
            <person name="Berriman M."/>
        </authorList>
    </citation>
    <scope>NUCLEOTIDE SEQUENCE</scope>
    <source>
        <strain evidence="2">IL3000</strain>
    </source>
</reference>
<dbReference type="Gene3D" id="3.80.10.10">
    <property type="entry name" value="Ribonuclease Inhibitor"/>
    <property type="match status" value="1"/>
</dbReference>
<feature type="region of interest" description="Disordered" evidence="1">
    <location>
        <begin position="303"/>
        <end position="335"/>
    </location>
</feature>
<evidence type="ECO:0000256" key="1">
    <source>
        <dbReference type="SAM" id="MobiDB-lite"/>
    </source>
</evidence>
<feature type="compositionally biased region" description="Acidic residues" evidence="1">
    <location>
        <begin position="313"/>
        <end position="331"/>
    </location>
</feature>
<dbReference type="SMART" id="SM00365">
    <property type="entry name" value="LRR_SD22"/>
    <property type="match status" value="2"/>
</dbReference>
<dbReference type="InterPro" id="IPR040091">
    <property type="entry name" value="LRRC56"/>
</dbReference>
<evidence type="ECO:0000313" key="2">
    <source>
        <dbReference type="EMBL" id="CCC94933.1"/>
    </source>
</evidence>